<organism evidence="1 2">
    <name type="scientific">Halosegnis longus</name>
    <dbReference type="NCBI Taxonomy" id="2216012"/>
    <lineage>
        <taxon>Archaea</taxon>
        <taxon>Methanobacteriati</taxon>
        <taxon>Methanobacteriota</taxon>
        <taxon>Stenosarchaea group</taxon>
        <taxon>Halobacteria</taxon>
        <taxon>Halobacteriales</taxon>
        <taxon>Natronomonadaceae</taxon>
        <taxon>Halosegnis</taxon>
    </lineage>
</organism>
<proteinExistence type="predicted"/>
<accession>A0AAJ4R7K6</accession>
<dbReference type="InterPro" id="IPR023393">
    <property type="entry name" value="START-like_dom_sf"/>
</dbReference>
<comment type="caution">
    <text evidence="1">The sequence shown here is derived from an EMBL/GenBank/DDBJ whole genome shotgun (WGS) entry which is preliminary data.</text>
</comment>
<keyword evidence="2" id="KW-1185">Reference proteome</keyword>
<dbReference type="Pfam" id="PF10604">
    <property type="entry name" value="Polyketide_cyc2"/>
    <property type="match status" value="1"/>
</dbReference>
<evidence type="ECO:0000313" key="2">
    <source>
        <dbReference type="Proteomes" id="UP000270581"/>
    </source>
</evidence>
<protein>
    <submittedName>
        <fullName evidence="1">SRPBCC family protein</fullName>
    </submittedName>
</protein>
<name>A0AAJ4R7K6_9EURY</name>
<dbReference type="InterPro" id="IPR019587">
    <property type="entry name" value="Polyketide_cyclase/dehydratase"/>
</dbReference>
<dbReference type="AlphaFoldDB" id="A0AAJ4R7K6"/>
<dbReference type="Gene3D" id="3.30.530.20">
    <property type="match status" value="1"/>
</dbReference>
<dbReference type="EMBL" id="RJJC01000001">
    <property type="protein sequence ID" value="RNJ25759.1"/>
    <property type="molecule type" value="Genomic_DNA"/>
</dbReference>
<evidence type="ECO:0000313" key="1">
    <source>
        <dbReference type="EMBL" id="RNJ25759.1"/>
    </source>
</evidence>
<gene>
    <name evidence="1" type="ORF">Nmn1133_03010</name>
</gene>
<dbReference type="RefSeq" id="WP_123123804.1">
    <property type="nucleotide sequence ID" value="NZ_QKNW01000001.1"/>
</dbReference>
<dbReference type="Proteomes" id="UP000270581">
    <property type="component" value="Unassembled WGS sequence"/>
</dbReference>
<sequence length="145" mass="16277">MLSVSETVDIDAPLSDVFAYMDDPHNQAEITPSLSDVRNVEDRGDEGKRLDYTYTMAGVSLDGTLETTTYEPESRVVFDMVEGPLSGELTWEFAATDDGTRVTYSAAYELPSSVLEAVVRPFAERYNERELETTLQNLKTRFESE</sequence>
<reference evidence="1 2" key="1">
    <citation type="submission" date="2018-11" db="EMBL/GenBank/DDBJ databases">
        <title>Genome sequences of Natronomonas sp. CBA1133.</title>
        <authorList>
            <person name="Roh S.W."/>
            <person name="Cha I.-T."/>
        </authorList>
    </citation>
    <scope>NUCLEOTIDE SEQUENCE [LARGE SCALE GENOMIC DNA]</scope>
    <source>
        <strain evidence="1 2">CBA1133</strain>
    </source>
</reference>
<dbReference type="SUPFAM" id="SSF55961">
    <property type="entry name" value="Bet v1-like"/>
    <property type="match status" value="1"/>
</dbReference>
<dbReference type="CDD" id="cd07812">
    <property type="entry name" value="SRPBCC"/>
    <property type="match status" value="1"/>
</dbReference>